<feature type="compositionally biased region" description="Pro residues" evidence="1">
    <location>
        <begin position="50"/>
        <end position="63"/>
    </location>
</feature>
<gene>
    <name evidence="2" type="ORF">ACFPIJ_54945</name>
</gene>
<evidence type="ECO:0000313" key="3">
    <source>
        <dbReference type="Proteomes" id="UP001595912"/>
    </source>
</evidence>
<evidence type="ECO:0000313" key="2">
    <source>
        <dbReference type="EMBL" id="MFC5006898.1"/>
    </source>
</evidence>
<name>A0ABV9WEP1_9ACTN</name>
<sequence length="180" mass="19620">MRPAPPLDPPCEETLVRRPSQPAGGMDFLPGDWLAFPGPAQVPSSRPRRATPPPDGPAQPPPHAAAQRFVGMCVEILNGYRPAAHLRRVTHPKHCSAVTDQLIRRTVRVRMPPSHAARQGHLVRVRRMLVNEPLPGVAELVAVLEQGPAVWAMAVRLERTARPSSSPGPPTWLCTLVQVV</sequence>
<accession>A0ABV9WEP1</accession>
<comment type="caution">
    <text evidence="2">The sequence shown here is derived from an EMBL/GenBank/DDBJ whole genome shotgun (WGS) entry which is preliminary data.</text>
</comment>
<protein>
    <submittedName>
        <fullName evidence="2">Rv3235 family protein</fullName>
    </submittedName>
</protein>
<dbReference type="RefSeq" id="WP_380127552.1">
    <property type="nucleotide sequence ID" value="NZ_JBHSIU010000110.1"/>
</dbReference>
<dbReference type="Pfam" id="PF20060">
    <property type="entry name" value="DUF6459"/>
    <property type="match status" value="1"/>
</dbReference>
<evidence type="ECO:0000256" key="1">
    <source>
        <dbReference type="SAM" id="MobiDB-lite"/>
    </source>
</evidence>
<dbReference type="InterPro" id="IPR045596">
    <property type="entry name" value="DUF6459"/>
</dbReference>
<dbReference type="Proteomes" id="UP001595912">
    <property type="component" value="Unassembled WGS sequence"/>
</dbReference>
<reference evidence="3" key="1">
    <citation type="journal article" date="2019" name="Int. J. Syst. Evol. Microbiol.">
        <title>The Global Catalogue of Microorganisms (GCM) 10K type strain sequencing project: providing services to taxonomists for standard genome sequencing and annotation.</title>
        <authorList>
            <consortium name="The Broad Institute Genomics Platform"/>
            <consortium name="The Broad Institute Genome Sequencing Center for Infectious Disease"/>
            <person name="Wu L."/>
            <person name="Ma J."/>
        </authorList>
    </citation>
    <scope>NUCLEOTIDE SEQUENCE [LARGE SCALE GENOMIC DNA]</scope>
    <source>
        <strain evidence="3">CGMCC 4.7152</strain>
    </source>
</reference>
<proteinExistence type="predicted"/>
<keyword evidence="3" id="KW-1185">Reference proteome</keyword>
<feature type="region of interest" description="Disordered" evidence="1">
    <location>
        <begin position="1"/>
        <end position="64"/>
    </location>
</feature>
<dbReference type="EMBL" id="JBHSIU010000110">
    <property type="protein sequence ID" value="MFC5006898.1"/>
    <property type="molecule type" value="Genomic_DNA"/>
</dbReference>
<organism evidence="2 3">
    <name type="scientific">Dactylosporangium cerinum</name>
    <dbReference type="NCBI Taxonomy" id="1434730"/>
    <lineage>
        <taxon>Bacteria</taxon>
        <taxon>Bacillati</taxon>
        <taxon>Actinomycetota</taxon>
        <taxon>Actinomycetes</taxon>
        <taxon>Micromonosporales</taxon>
        <taxon>Micromonosporaceae</taxon>
        <taxon>Dactylosporangium</taxon>
    </lineage>
</organism>